<evidence type="ECO:0000256" key="8">
    <source>
        <dbReference type="ARBA" id="ARBA00076301"/>
    </source>
</evidence>
<evidence type="ECO:0000313" key="14">
    <source>
        <dbReference type="Proteomes" id="UP000683000"/>
    </source>
</evidence>
<comment type="similarity">
    <text evidence="1 11">Belongs to the peroxiredoxin family. Prx5 subfamily.</text>
</comment>
<evidence type="ECO:0000259" key="12">
    <source>
        <dbReference type="PROSITE" id="PS51352"/>
    </source>
</evidence>
<evidence type="ECO:0000256" key="1">
    <source>
        <dbReference type="ARBA" id="ARBA00010505"/>
    </source>
</evidence>
<dbReference type="InterPro" id="IPR013766">
    <property type="entry name" value="Thioredoxin_domain"/>
</dbReference>
<dbReference type="InterPro" id="IPR036249">
    <property type="entry name" value="Thioredoxin-like_sf"/>
</dbReference>
<dbReference type="InterPro" id="IPR013740">
    <property type="entry name" value="Redoxin"/>
</dbReference>
<evidence type="ECO:0000256" key="10">
    <source>
        <dbReference type="PIRSR" id="PIRSR637944-1"/>
    </source>
</evidence>
<evidence type="ECO:0000256" key="9">
    <source>
        <dbReference type="ARBA" id="ARBA00079296"/>
    </source>
</evidence>
<keyword evidence="2 11" id="KW-0575">Peroxidase</keyword>
<evidence type="ECO:0000256" key="7">
    <source>
        <dbReference type="ARBA" id="ARBA00074156"/>
    </source>
</evidence>
<comment type="caution">
    <text evidence="13">The sequence shown here is derived from an EMBL/GenBank/DDBJ whole genome shotgun (WGS) entry which is preliminary data.</text>
</comment>
<dbReference type="EMBL" id="JAGFBS010000038">
    <property type="protein sequence ID" value="KAG6371228.1"/>
    <property type="molecule type" value="Genomic_DNA"/>
</dbReference>
<dbReference type="GO" id="GO:0005777">
    <property type="term" value="C:peroxisome"/>
    <property type="evidence" value="ECO:0007669"/>
    <property type="project" value="TreeGrafter"/>
</dbReference>
<dbReference type="OrthoDB" id="195498at2759"/>
<feature type="domain" description="Thioredoxin" evidence="12">
    <location>
        <begin position="4"/>
        <end position="172"/>
    </location>
</feature>
<protein>
    <recommendedName>
        <fullName evidence="7">Putative peroxiredoxin</fullName>
    </recommendedName>
    <alternativeName>
        <fullName evidence="8">Thioredoxin reductase</fullName>
    </alternativeName>
    <alternativeName>
        <fullName evidence="9">Thioredoxin-dependent peroxiredoxin</fullName>
    </alternativeName>
</protein>
<dbReference type="GO" id="GO:0042744">
    <property type="term" value="P:hydrogen peroxide catabolic process"/>
    <property type="evidence" value="ECO:0007669"/>
    <property type="project" value="TreeGrafter"/>
</dbReference>
<gene>
    <name evidence="13" type="ORF">JVT61DRAFT_9853</name>
</gene>
<evidence type="ECO:0000256" key="5">
    <source>
        <dbReference type="ARBA" id="ARBA00023284"/>
    </source>
</evidence>
<dbReference type="Proteomes" id="UP000683000">
    <property type="component" value="Unassembled WGS sequence"/>
</dbReference>
<dbReference type="GO" id="GO:0045454">
    <property type="term" value="P:cell redox homeostasis"/>
    <property type="evidence" value="ECO:0007669"/>
    <property type="project" value="TreeGrafter"/>
</dbReference>
<dbReference type="GO" id="GO:0005739">
    <property type="term" value="C:mitochondrion"/>
    <property type="evidence" value="ECO:0007669"/>
    <property type="project" value="TreeGrafter"/>
</dbReference>
<proteinExistence type="inferred from homology"/>
<dbReference type="PANTHER" id="PTHR10430">
    <property type="entry name" value="PEROXIREDOXIN"/>
    <property type="match status" value="1"/>
</dbReference>
<feature type="active site" description="Cysteine sulfenic acid (-SOH) intermediate" evidence="10">
    <location>
        <position position="60"/>
    </location>
</feature>
<dbReference type="PANTHER" id="PTHR10430:SF16">
    <property type="entry name" value="PEROXIREDOXIN-5, MITOCHONDRIAL"/>
    <property type="match status" value="1"/>
</dbReference>
<evidence type="ECO:0000313" key="13">
    <source>
        <dbReference type="EMBL" id="KAG6371228.1"/>
    </source>
</evidence>
<dbReference type="FunFam" id="3.40.30.10:FF:000020">
    <property type="entry name" value="Peroxiredoxin"/>
    <property type="match status" value="1"/>
</dbReference>
<keyword evidence="3 11" id="KW-0049">Antioxidant</keyword>
<keyword evidence="4 11" id="KW-0560">Oxidoreductase</keyword>
<evidence type="ECO:0000256" key="2">
    <source>
        <dbReference type="ARBA" id="ARBA00022559"/>
    </source>
</evidence>
<keyword evidence="14" id="KW-1185">Reference proteome</keyword>
<evidence type="ECO:0000256" key="3">
    <source>
        <dbReference type="ARBA" id="ARBA00022862"/>
    </source>
</evidence>
<comment type="subunit">
    <text evidence="6">Homodimer; disulfide-linked, upon oxidation.</text>
</comment>
<sequence>MATITVGQRLPNAAFPYVPYTPALDDLTACGTVAQYDIAKEWAGKKVVVFAVPGAFTPTCHANHLPGYIKNYDQLKAKGVDVVAVIAANDPFVLSGWARVEGLKDKIVALTDTGAEWSKSIGLSIDLSAKGLGIRTKRYAMVLDDLVVKHIRVEQVPSNVEVTGAEHLLALL</sequence>
<evidence type="ECO:0000256" key="4">
    <source>
        <dbReference type="ARBA" id="ARBA00023002"/>
    </source>
</evidence>
<reference evidence="13" key="1">
    <citation type="submission" date="2021-03" db="EMBL/GenBank/DDBJ databases">
        <title>Evolutionary innovations through gain and loss of genes in the ectomycorrhizal Boletales.</title>
        <authorList>
            <person name="Wu G."/>
            <person name="Miyauchi S."/>
            <person name="Morin E."/>
            <person name="Yang Z.-L."/>
            <person name="Xu J."/>
            <person name="Martin F.M."/>
        </authorList>
    </citation>
    <scope>NUCLEOTIDE SEQUENCE</scope>
    <source>
        <strain evidence="13">BR01</strain>
    </source>
</reference>
<dbReference type="PROSITE" id="PS51352">
    <property type="entry name" value="THIOREDOXIN_2"/>
    <property type="match status" value="1"/>
</dbReference>
<evidence type="ECO:0000256" key="11">
    <source>
        <dbReference type="RuleBase" id="RU366011"/>
    </source>
</evidence>
<evidence type="ECO:0000256" key="6">
    <source>
        <dbReference type="ARBA" id="ARBA00063543"/>
    </source>
</evidence>
<dbReference type="InterPro" id="IPR037944">
    <property type="entry name" value="PRX5-like"/>
</dbReference>
<comment type="function">
    <text evidence="11">Thiol-specific peroxidase that catalyzes the reduction of hydrogen peroxide and organic hydroperoxides to water and alcohols, respectively. Plays a role in cell protection against oxidative stress by detoxifying peroxides.</text>
</comment>
<dbReference type="CDD" id="cd03013">
    <property type="entry name" value="PRX5_like"/>
    <property type="match status" value="1"/>
</dbReference>
<keyword evidence="5 11" id="KW-0676">Redox-active center</keyword>
<dbReference type="AlphaFoldDB" id="A0A8I3A4F9"/>
<dbReference type="Gene3D" id="3.40.30.10">
    <property type="entry name" value="Glutaredoxin"/>
    <property type="match status" value="1"/>
</dbReference>
<name>A0A8I3A4F9_9AGAM</name>
<dbReference type="GO" id="GO:0034599">
    <property type="term" value="P:cellular response to oxidative stress"/>
    <property type="evidence" value="ECO:0007669"/>
    <property type="project" value="InterPro"/>
</dbReference>
<dbReference type="Pfam" id="PF08534">
    <property type="entry name" value="Redoxin"/>
    <property type="match status" value="1"/>
</dbReference>
<dbReference type="SUPFAM" id="SSF52833">
    <property type="entry name" value="Thioredoxin-like"/>
    <property type="match status" value="1"/>
</dbReference>
<organism evidence="13 14">
    <name type="scientific">Boletus reticuloceps</name>
    <dbReference type="NCBI Taxonomy" id="495285"/>
    <lineage>
        <taxon>Eukaryota</taxon>
        <taxon>Fungi</taxon>
        <taxon>Dikarya</taxon>
        <taxon>Basidiomycota</taxon>
        <taxon>Agaricomycotina</taxon>
        <taxon>Agaricomycetes</taxon>
        <taxon>Agaricomycetidae</taxon>
        <taxon>Boletales</taxon>
        <taxon>Boletineae</taxon>
        <taxon>Boletaceae</taxon>
        <taxon>Boletoideae</taxon>
        <taxon>Boletus</taxon>
    </lineage>
</organism>
<dbReference type="GO" id="GO:0008379">
    <property type="term" value="F:thioredoxin peroxidase activity"/>
    <property type="evidence" value="ECO:0007669"/>
    <property type="project" value="InterPro"/>
</dbReference>
<accession>A0A8I3A4F9</accession>